<feature type="non-terminal residue" evidence="2">
    <location>
        <position position="269"/>
    </location>
</feature>
<name>A0A382XPF8_9ZZZZ</name>
<gene>
    <name evidence="2" type="ORF">METZ01_LOCUS425881</name>
</gene>
<dbReference type="SUPFAM" id="SSF51556">
    <property type="entry name" value="Metallo-dependent hydrolases"/>
    <property type="match status" value="1"/>
</dbReference>
<dbReference type="PANTHER" id="PTHR43135:SF3">
    <property type="entry name" value="ALPHA-D-RIBOSE 1-METHYLPHOSPHONATE 5-TRIPHOSPHATE DIPHOSPHATASE"/>
    <property type="match status" value="1"/>
</dbReference>
<dbReference type="GO" id="GO:0016787">
    <property type="term" value="F:hydrolase activity"/>
    <property type="evidence" value="ECO:0007669"/>
    <property type="project" value="InterPro"/>
</dbReference>
<dbReference type="PANTHER" id="PTHR43135">
    <property type="entry name" value="ALPHA-D-RIBOSE 1-METHYLPHOSPHONATE 5-TRIPHOSPHATE DIPHOSPHATASE"/>
    <property type="match status" value="1"/>
</dbReference>
<dbReference type="InterPro" id="IPR051781">
    <property type="entry name" value="Metallo-dep_Hydrolase"/>
</dbReference>
<reference evidence="2" key="1">
    <citation type="submission" date="2018-05" db="EMBL/GenBank/DDBJ databases">
        <authorList>
            <person name="Lanie J.A."/>
            <person name="Ng W.-L."/>
            <person name="Kazmierczak K.M."/>
            <person name="Andrzejewski T.M."/>
            <person name="Davidsen T.M."/>
            <person name="Wayne K.J."/>
            <person name="Tettelin H."/>
            <person name="Glass J.I."/>
            <person name="Rusch D."/>
            <person name="Podicherti R."/>
            <person name="Tsui H.-C.T."/>
            <person name="Winkler M.E."/>
        </authorList>
    </citation>
    <scope>NUCLEOTIDE SEQUENCE</scope>
</reference>
<sequence>GNEIVAVAREGESLQRDGAEIIDGGDGTTLMPGLVESHAHLSIDNTDDLAALGRIPPEEHTLLTMHNARLYLDHGITSCISAASAKPRLDVVIRNAIEKGEIPGPRLLAATPWLTVTSGLGDMRTLHMPEVQSMALVADGPEEYRRLTRELIREGVDIIKLVISGDSFVPHAGSETTIMSEEEVAAAAEVAHAHGKRLSAHARSAESVKRCVRHGIKVVYHANYADEEALDMLEANRDWIFVSPNIGFTAIAAYEGSDWFTEEQVKAMG</sequence>
<feature type="domain" description="Amidohydrolase-related" evidence="1">
    <location>
        <begin position="29"/>
        <end position="227"/>
    </location>
</feature>
<organism evidence="2">
    <name type="scientific">marine metagenome</name>
    <dbReference type="NCBI Taxonomy" id="408172"/>
    <lineage>
        <taxon>unclassified sequences</taxon>
        <taxon>metagenomes</taxon>
        <taxon>ecological metagenomes</taxon>
    </lineage>
</organism>
<dbReference type="Gene3D" id="3.20.20.140">
    <property type="entry name" value="Metal-dependent hydrolases"/>
    <property type="match status" value="1"/>
</dbReference>
<proteinExistence type="predicted"/>
<protein>
    <recommendedName>
        <fullName evidence="1">Amidohydrolase-related domain-containing protein</fullName>
    </recommendedName>
</protein>
<evidence type="ECO:0000259" key="1">
    <source>
        <dbReference type="Pfam" id="PF01979"/>
    </source>
</evidence>
<feature type="non-terminal residue" evidence="2">
    <location>
        <position position="1"/>
    </location>
</feature>
<dbReference type="AlphaFoldDB" id="A0A382XPF8"/>
<dbReference type="InterPro" id="IPR006680">
    <property type="entry name" value="Amidohydro-rel"/>
</dbReference>
<evidence type="ECO:0000313" key="2">
    <source>
        <dbReference type="EMBL" id="SVD73027.1"/>
    </source>
</evidence>
<accession>A0A382XPF8</accession>
<dbReference type="Pfam" id="PF01979">
    <property type="entry name" value="Amidohydro_1"/>
    <property type="match status" value="1"/>
</dbReference>
<dbReference type="InterPro" id="IPR032466">
    <property type="entry name" value="Metal_Hydrolase"/>
</dbReference>
<dbReference type="EMBL" id="UINC01169474">
    <property type="protein sequence ID" value="SVD73027.1"/>
    <property type="molecule type" value="Genomic_DNA"/>
</dbReference>